<evidence type="ECO:0000313" key="2">
    <source>
        <dbReference type="EMBL" id="KIL79747.1"/>
    </source>
</evidence>
<feature type="compositionally biased region" description="Basic and acidic residues" evidence="1">
    <location>
        <begin position="23"/>
        <end position="36"/>
    </location>
</feature>
<keyword evidence="3" id="KW-1185">Reference proteome</keyword>
<evidence type="ECO:0008006" key="4">
    <source>
        <dbReference type="Google" id="ProtNLM"/>
    </source>
</evidence>
<evidence type="ECO:0000256" key="1">
    <source>
        <dbReference type="SAM" id="MobiDB-lite"/>
    </source>
</evidence>
<sequence length="43" mass="5055">MNASSFFSSFLFNVCIELKDMPTHKDQKKKWPDHSGHSICRQK</sequence>
<organism evidence="2 3">
    <name type="scientific">Bacillus badius</name>
    <dbReference type="NCBI Taxonomy" id="1455"/>
    <lineage>
        <taxon>Bacteria</taxon>
        <taxon>Bacillati</taxon>
        <taxon>Bacillota</taxon>
        <taxon>Bacilli</taxon>
        <taxon>Bacillales</taxon>
        <taxon>Bacillaceae</taxon>
        <taxon>Pseudobacillus</taxon>
    </lineage>
</organism>
<evidence type="ECO:0000313" key="3">
    <source>
        <dbReference type="Proteomes" id="UP000031982"/>
    </source>
</evidence>
<comment type="caution">
    <text evidence="2">The sequence shown here is derived from an EMBL/GenBank/DDBJ whole genome shotgun (WGS) entry which is preliminary data.</text>
</comment>
<dbReference type="Proteomes" id="UP000031982">
    <property type="component" value="Unassembled WGS sequence"/>
</dbReference>
<gene>
    <name evidence="2" type="ORF">SD77_2201</name>
</gene>
<feature type="region of interest" description="Disordered" evidence="1">
    <location>
        <begin position="23"/>
        <end position="43"/>
    </location>
</feature>
<dbReference type="EMBL" id="JXLP01000002">
    <property type="protein sequence ID" value="KIL79747.1"/>
    <property type="molecule type" value="Genomic_DNA"/>
</dbReference>
<protein>
    <recommendedName>
        <fullName evidence="4">Ribose 5-phosphate isomerase B</fullName>
    </recommendedName>
</protein>
<name>A0ABR5AYC6_BACBA</name>
<accession>A0ABR5AYC6</accession>
<proteinExistence type="predicted"/>
<reference evidence="2 3" key="1">
    <citation type="submission" date="2015-01" db="EMBL/GenBank/DDBJ databases">
        <title>Genome Assembly of Bacillus badius MTCC 1458.</title>
        <authorList>
            <person name="Verma A."/>
            <person name="Khatri I."/>
            <person name="Mual P."/>
            <person name="Subramanian S."/>
            <person name="Krishnamurthi S."/>
        </authorList>
    </citation>
    <scope>NUCLEOTIDE SEQUENCE [LARGE SCALE GENOMIC DNA]</scope>
    <source>
        <strain evidence="2 3">MTCC 1458</strain>
    </source>
</reference>